<organism evidence="4 5">
    <name type="scientific">Romanomermis culicivorax</name>
    <name type="common">Nematode worm</name>
    <dbReference type="NCBI Taxonomy" id="13658"/>
    <lineage>
        <taxon>Eukaryota</taxon>
        <taxon>Metazoa</taxon>
        <taxon>Ecdysozoa</taxon>
        <taxon>Nematoda</taxon>
        <taxon>Enoplea</taxon>
        <taxon>Dorylaimia</taxon>
        <taxon>Mermithida</taxon>
        <taxon>Mermithoidea</taxon>
        <taxon>Mermithidae</taxon>
        <taxon>Romanomermis</taxon>
    </lineage>
</organism>
<dbReference type="Proteomes" id="UP000887565">
    <property type="component" value="Unplaced"/>
</dbReference>
<feature type="compositionally biased region" description="Polar residues" evidence="1">
    <location>
        <begin position="650"/>
        <end position="663"/>
    </location>
</feature>
<accession>A0A915KA20</accession>
<keyword evidence="2" id="KW-1133">Transmembrane helix</keyword>
<feature type="region of interest" description="Disordered" evidence="1">
    <location>
        <begin position="613"/>
        <end position="757"/>
    </location>
</feature>
<feature type="compositionally biased region" description="Low complexity" evidence="1">
    <location>
        <begin position="613"/>
        <end position="649"/>
    </location>
</feature>
<dbReference type="PROSITE" id="PS50948">
    <property type="entry name" value="PAN"/>
    <property type="match status" value="1"/>
</dbReference>
<feature type="compositionally biased region" description="Polar residues" evidence="1">
    <location>
        <begin position="705"/>
        <end position="715"/>
    </location>
</feature>
<name>A0A915KA20_ROMCU</name>
<keyword evidence="2" id="KW-0472">Membrane</keyword>
<dbReference type="AlphaFoldDB" id="A0A915KA20"/>
<evidence type="ECO:0000256" key="2">
    <source>
        <dbReference type="SAM" id="Phobius"/>
    </source>
</evidence>
<protein>
    <submittedName>
        <fullName evidence="5">Apple domain-containing protein</fullName>
    </submittedName>
</protein>
<feature type="transmembrane region" description="Helical" evidence="2">
    <location>
        <begin position="564"/>
        <end position="593"/>
    </location>
</feature>
<evidence type="ECO:0000313" key="5">
    <source>
        <dbReference type="WBParaSite" id="nRc.2.0.1.t35542-RA"/>
    </source>
</evidence>
<dbReference type="InterPro" id="IPR003609">
    <property type="entry name" value="Pan_app"/>
</dbReference>
<feature type="compositionally biased region" description="Basic residues" evidence="1">
    <location>
        <begin position="723"/>
        <end position="733"/>
    </location>
</feature>
<feature type="domain" description="Apple" evidence="3">
    <location>
        <begin position="145"/>
        <end position="223"/>
    </location>
</feature>
<evidence type="ECO:0000256" key="1">
    <source>
        <dbReference type="SAM" id="MobiDB-lite"/>
    </source>
</evidence>
<reference evidence="5" key="1">
    <citation type="submission" date="2022-11" db="UniProtKB">
        <authorList>
            <consortium name="WormBaseParasite"/>
        </authorList>
    </citation>
    <scope>IDENTIFICATION</scope>
</reference>
<proteinExistence type="predicted"/>
<keyword evidence="4" id="KW-1185">Reference proteome</keyword>
<evidence type="ECO:0000313" key="4">
    <source>
        <dbReference type="Proteomes" id="UP000887565"/>
    </source>
</evidence>
<sequence length="757" mass="84613">METKSRSAAECVFACYERLQFCNSVKYDPKDFSCYFSYYQHSDCNQSVGLIKIKPFSEDQAMQNSLAIHQWPVLYSCIKCLPVDNAKEVEMFENGKDLTRSNDFPERHLIVRRSNNEAGSFKIGKHINVTKFDVNQTTSNFLPECPKHVVYSTRATMMRSKSPTYVVASGVPNLQECADLCYRQNYCLSAIYHDNECSLSLEKGSCSKALLPEYYDEAIFISCIKCADIILVGMCLFSQVRQDTGQCRDLGGVDWIFAVESSWFKGVRHCDPEATRHTYTKTIWLIDFMMKELNRTLDISRGHRVGAYFMDKEFRTISPLCVKKSQPFQELKFPTAQELKLHDNWEDPYTFLNLANKIDQEIKNCERPPNKQCLNNGDSDFIKSLLGEWRKEGIRVFLITVNHCSLNFLNRGFRPTGYYDKVLGYMAANSYTNVIDHVVPVIAPFILRCSCRRGDKCLTEETKTTQCRFHDKGGEEYCTRDVNWKILTQPDGKFCMPTWQKQNCTGDHCRVQELKVPAKIGISGTTIADDDDSLVTGDNVETIALTTVTRVVSTTTTAVPVFNFYGLSITALVAIGAGLVLILAILCCTVCLVKSAKRRKAARIKIVFGGAKQPSSQSQYSAGGAGARQQGSFMSGQSSSGMKKMSSLSPHTSQLLQKSSTPPGTGRSVVVGTSMATGRRVSITQPKSKFGRGTYLMPSFRPGGSVSQNQQQAGESLNGKKLSLPRKPYRTLKVKNPPASSSKMTSYKGSRVDAPNN</sequence>
<feature type="compositionally biased region" description="Polar residues" evidence="1">
    <location>
        <begin position="738"/>
        <end position="748"/>
    </location>
</feature>
<evidence type="ECO:0000259" key="3">
    <source>
        <dbReference type="PROSITE" id="PS50948"/>
    </source>
</evidence>
<keyword evidence="2" id="KW-0812">Transmembrane</keyword>
<dbReference type="WBParaSite" id="nRc.2.0.1.t35542-RA">
    <property type="protein sequence ID" value="nRc.2.0.1.t35542-RA"/>
    <property type="gene ID" value="nRc.2.0.1.g35542"/>
</dbReference>